<evidence type="ECO:0000313" key="9">
    <source>
        <dbReference type="Ensembl" id="ENSLACP00000018839.1"/>
    </source>
</evidence>
<evidence type="ECO:0000256" key="1">
    <source>
        <dbReference type="ARBA" id="ARBA00022794"/>
    </source>
</evidence>
<keyword evidence="3" id="KW-0904">Protein phosphatase</keyword>
<protein>
    <recommendedName>
        <fullName evidence="6">Protein tyrosine phosphatase domain-containing protein 1</fullName>
    </recommendedName>
</protein>
<name>H3BAB8_LATCH</name>
<evidence type="ECO:0000256" key="6">
    <source>
        <dbReference type="ARBA" id="ARBA00072096"/>
    </source>
</evidence>
<accession>H3BAB8</accession>
<proteinExistence type="inferred from homology"/>
<reference evidence="10" key="1">
    <citation type="submission" date="2011-08" db="EMBL/GenBank/DDBJ databases">
        <title>The draft genome of Latimeria chalumnae.</title>
        <authorList>
            <person name="Di Palma F."/>
            <person name="Alfoldi J."/>
            <person name="Johnson J."/>
            <person name="Berlin A."/>
            <person name="Gnerre S."/>
            <person name="Jaffe D."/>
            <person name="MacCallum I."/>
            <person name="Young S."/>
            <person name="Walker B.J."/>
            <person name="Lander E."/>
            <person name="Lindblad-Toh K."/>
        </authorList>
    </citation>
    <scope>NUCLEOTIDE SEQUENCE [LARGE SCALE GENOMIC DNA]</scope>
    <source>
        <strain evidence="10">Wild caught</strain>
    </source>
</reference>
<dbReference type="PROSITE" id="PS50056">
    <property type="entry name" value="TYR_PHOSPHATASE_2"/>
    <property type="match status" value="1"/>
</dbReference>
<evidence type="ECO:0000256" key="3">
    <source>
        <dbReference type="ARBA" id="ARBA00022912"/>
    </source>
</evidence>
<evidence type="ECO:0000256" key="2">
    <source>
        <dbReference type="ARBA" id="ARBA00022801"/>
    </source>
</evidence>
<feature type="domain" description="Tyrosine specific protein phosphatases" evidence="8">
    <location>
        <begin position="212"/>
        <end position="279"/>
    </location>
</feature>
<dbReference type="InterPro" id="IPR020422">
    <property type="entry name" value="TYR_PHOSPHATASE_DUAL_dom"/>
</dbReference>
<dbReference type="InterPro" id="IPR050561">
    <property type="entry name" value="PTP"/>
</dbReference>
<comment type="function">
    <text evidence="4">May play roles in cilia formation and/or maintenance.</text>
</comment>
<dbReference type="CDD" id="cd14506">
    <property type="entry name" value="PTP_PTPDC1"/>
    <property type="match status" value="1"/>
</dbReference>
<dbReference type="PANTHER" id="PTHR23339">
    <property type="entry name" value="TYROSINE SPECIFIC PROTEIN PHOSPHATASE AND DUAL SPECIFICITY PROTEIN PHOSPHATASE"/>
    <property type="match status" value="1"/>
</dbReference>
<dbReference type="SMART" id="SM00195">
    <property type="entry name" value="DSPc"/>
    <property type="match status" value="1"/>
</dbReference>
<dbReference type="HOGENOM" id="CLU_019730_0_0_1"/>
<dbReference type="eggNOG" id="KOG1720">
    <property type="taxonomic scope" value="Eukaryota"/>
</dbReference>
<dbReference type="InterPro" id="IPR000340">
    <property type="entry name" value="Dual-sp_phosphatase_cat-dom"/>
</dbReference>
<dbReference type="Proteomes" id="UP000008672">
    <property type="component" value="Unassembled WGS sequence"/>
</dbReference>
<dbReference type="InterPro" id="IPR029021">
    <property type="entry name" value="Prot-tyrosine_phosphatase-like"/>
</dbReference>
<dbReference type="FunFam" id="3.90.190.10:FF:000027">
    <property type="entry name" value="Protein tyrosine phosphatase domain containing 1"/>
    <property type="match status" value="1"/>
</dbReference>
<dbReference type="InterPro" id="IPR049573">
    <property type="entry name" value="PTPDC1_PTP"/>
</dbReference>
<dbReference type="EMBL" id="AFYH01024312">
    <property type="status" value="NOT_ANNOTATED_CDS"/>
    <property type="molecule type" value="Genomic_DNA"/>
</dbReference>
<dbReference type="GeneTree" id="ENSGT00940000164549"/>
<evidence type="ECO:0000259" key="8">
    <source>
        <dbReference type="PROSITE" id="PS50056"/>
    </source>
</evidence>
<dbReference type="InterPro" id="IPR000387">
    <property type="entry name" value="Tyr_Pase_dom"/>
</dbReference>
<organism evidence="9 10">
    <name type="scientific">Latimeria chalumnae</name>
    <name type="common">Coelacanth</name>
    <dbReference type="NCBI Taxonomy" id="7897"/>
    <lineage>
        <taxon>Eukaryota</taxon>
        <taxon>Metazoa</taxon>
        <taxon>Chordata</taxon>
        <taxon>Craniata</taxon>
        <taxon>Vertebrata</taxon>
        <taxon>Euteleostomi</taxon>
        <taxon>Coelacanthiformes</taxon>
        <taxon>Coelacanthidae</taxon>
        <taxon>Latimeria</taxon>
    </lineage>
</organism>
<dbReference type="GO" id="GO:0004725">
    <property type="term" value="F:protein tyrosine phosphatase activity"/>
    <property type="evidence" value="ECO:0007669"/>
    <property type="project" value="InterPro"/>
</dbReference>
<dbReference type="AlphaFoldDB" id="H3BAB8"/>
<reference evidence="9" key="2">
    <citation type="submission" date="2025-08" db="UniProtKB">
        <authorList>
            <consortium name="Ensembl"/>
        </authorList>
    </citation>
    <scope>IDENTIFICATION</scope>
</reference>
<dbReference type="GO" id="GO:0060271">
    <property type="term" value="P:cilium assembly"/>
    <property type="evidence" value="ECO:0007669"/>
    <property type="project" value="InterPro"/>
</dbReference>
<keyword evidence="1" id="KW-0970">Cilium biogenesis/degradation</keyword>
<feature type="domain" description="Tyrosine-protein phosphatase" evidence="7">
    <location>
        <begin position="126"/>
        <end position="290"/>
    </location>
</feature>
<evidence type="ECO:0000256" key="5">
    <source>
        <dbReference type="ARBA" id="ARBA00060867"/>
    </source>
</evidence>
<dbReference type="InterPro" id="IPR000242">
    <property type="entry name" value="PTP_cat"/>
</dbReference>
<dbReference type="Gene3D" id="3.90.190.10">
    <property type="entry name" value="Protein tyrosine phosphatase superfamily"/>
    <property type="match status" value="1"/>
</dbReference>
<comment type="similarity">
    <text evidence="5">Belongs to the protein-tyrosine phosphatase family. Non-receptor class PTPDC1 subfamily.</text>
</comment>
<dbReference type="InParanoid" id="H3BAB8"/>
<dbReference type="InterPro" id="IPR003595">
    <property type="entry name" value="Tyr_Pase_cat"/>
</dbReference>
<dbReference type="PROSITE" id="PS50054">
    <property type="entry name" value="TYR_PHOSPHATASE_DUAL"/>
    <property type="match status" value="1"/>
</dbReference>
<keyword evidence="10" id="KW-1185">Reference proteome</keyword>
<dbReference type="STRING" id="7897.ENSLACP00000018839"/>
<evidence type="ECO:0000313" key="10">
    <source>
        <dbReference type="Proteomes" id="UP000008672"/>
    </source>
</evidence>
<evidence type="ECO:0000256" key="4">
    <source>
        <dbReference type="ARBA" id="ARBA00056295"/>
    </source>
</evidence>
<sequence>QAMYGSYRRHSTAEFLTHAIHAQWDASWEEKLKALQRRRSSVAEILSSSSNRLLAAISASDVYEGYLTYEKWSMRRASAVYTKVGEQLRLVVPAPVQCSIACGGRLCKYENPLKWTEEEQAVKGLYSSWVTKNILAMARPSTEVIEQYNIIQQFKDLGICTIINLQHPREHASCGPPLEPESGFTYLPQDFMKNKIYFYNFTWKDYGVASLTAVLDMVKVMAFALQEGRVAVHCHAGLGRTGVLIACYLVFATRMSADQAILYMRAKRPNAIQTKGQLLCVREFAHFIQPLWTVFASCDTSAHTVTLSQYLIRQRYLLHGYEARKLKHTPKIVYLICQILTEFGENKKCKAKTLRNKYCIRALSKEISDTLSLLSETDVTRDLQSHGDDLMIAPLNAMTHDSLSRCDQKMPPSKWKIQKFPFQEPLNRKFSHSDSDLRRISLDFASGIGEVALVKDFQLLHQKPSQLRESSRMDTNCQLQILTGFQFNSTALKQNATSRQSRRQKAFQRSQTITEGDILEIEPSVGPRFGWASMSEQNAMAKSLNDSACKQSQSREAKVSCDPLCKSEMLQSLEAHMQSSSVMPTRESVTTSLTLEQLTKVRKTKHLEIASALAKKLDQKGETWQKILAWKQELNASEETWEHLEKEEELEVLSGLLWAWIEHLKEPILSEADLINLSQSGKSLDWLKKEQAETLLCLVNCAAGLKDIPSDIEEALLERLIQAFTWVTY</sequence>
<keyword evidence="2" id="KW-0378">Hydrolase</keyword>
<reference evidence="9" key="3">
    <citation type="submission" date="2025-09" db="UniProtKB">
        <authorList>
            <consortium name="Ensembl"/>
        </authorList>
    </citation>
    <scope>IDENTIFICATION</scope>
</reference>
<dbReference type="InterPro" id="IPR016130">
    <property type="entry name" value="Tyr_Pase_AS"/>
</dbReference>
<dbReference type="SUPFAM" id="SSF52799">
    <property type="entry name" value="(Phosphotyrosine protein) phosphatases II"/>
    <property type="match status" value="1"/>
</dbReference>
<evidence type="ECO:0000259" key="7">
    <source>
        <dbReference type="PROSITE" id="PS50054"/>
    </source>
</evidence>
<gene>
    <name evidence="9" type="primary">LOC102357321</name>
</gene>
<dbReference type="PROSITE" id="PS00383">
    <property type="entry name" value="TYR_PHOSPHATASE_1"/>
    <property type="match status" value="1"/>
</dbReference>
<dbReference type="Ensembl" id="ENSLACT00000018972.1">
    <property type="protein sequence ID" value="ENSLACP00000018839.1"/>
    <property type="gene ID" value="ENSLACG00000016582.1"/>
</dbReference>
<dbReference type="Pfam" id="PF00782">
    <property type="entry name" value="DSPc"/>
    <property type="match status" value="1"/>
</dbReference>
<dbReference type="PRINTS" id="PR00700">
    <property type="entry name" value="PRTYPHPHTASE"/>
</dbReference>
<dbReference type="SMART" id="SM00404">
    <property type="entry name" value="PTPc_motif"/>
    <property type="match status" value="1"/>
</dbReference>